<dbReference type="Gene3D" id="2.170.270.10">
    <property type="entry name" value="SET domain"/>
    <property type="match status" value="1"/>
</dbReference>
<dbReference type="InterPro" id="IPR001214">
    <property type="entry name" value="SET_dom"/>
</dbReference>
<dbReference type="Proteomes" id="UP000504638">
    <property type="component" value="Unplaced"/>
</dbReference>
<protein>
    <recommendedName>
        <fullName evidence="1">SET domain-containing protein</fullName>
    </recommendedName>
</protein>
<gene>
    <name evidence="2 4" type="ORF">P152DRAFT_73632</name>
</gene>
<evidence type="ECO:0000259" key="1">
    <source>
        <dbReference type="PROSITE" id="PS50280"/>
    </source>
</evidence>
<dbReference type="Pfam" id="PF00856">
    <property type="entry name" value="SET"/>
    <property type="match status" value="1"/>
</dbReference>
<reference evidence="4" key="2">
    <citation type="submission" date="2020-04" db="EMBL/GenBank/DDBJ databases">
        <authorList>
            <consortium name="NCBI Genome Project"/>
        </authorList>
    </citation>
    <scope>NUCLEOTIDE SEQUENCE</scope>
    <source>
        <strain evidence="4">CBS 781.70</strain>
    </source>
</reference>
<dbReference type="InterPro" id="IPR046341">
    <property type="entry name" value="SET_dom_sf"/>
</dbReference>
<sequence length="251" mass="27915">MPPNELELILAARLRALPKASQRQFLSLYNNCPGKHPFSNTFKTNALPCGAGSVVGGVYPTICLINHNCIPNSHNNWDSNAEHETIYAIRPIKTGEEVTISYDYGGTSTVRRAFLKEAFGFDCNCRECSRPSELQASDSRRLLIQDLDNAIGDPFRMQIRPKESLSDCHSLLQVFQEEYDGYAGALIARLYYDAFQVGIAHGDQARASVFAERAYEARVICEGEDSPETQRVKSLALKPANHISFGLCSMM</sequence>
<dbReference type="SUPFAM" id="SSF82199">
    <property type="entry name" value="SET domain"/>
    <property type="match status" value="1"/>
</dbReference>
<dbReference type="GeneID" id="54423791"/>
<dbReference type="AlphaFoldDB" id="A0A6G1FZ62"/>
<dbReference type="PANTHER" id="PTHR47332">
    <property type="entry name" value="SET DOMAIN-CONTAINING PROTEIN 5"/>
    <property type="match status" value="1"/>
</dbReference>
<accession>A0A6G1FZ62</accession>
<reference evidence="4" key="3">
    <citation type="submission" date="2025-04" db="UniProtKB">
        <authorList>
            <consortium name="RefSeq"/>
        </authorList>
    </citation>
    <scope>IDENTIFICATION</scope>
    <source>
        <strain evidence="4">CBS 781.70</strain>
    </source>
</reference>
<reference evidence="2 4" key="1">
    <citation type="submission" date="2020-01" db="EMBL/GenBank/DDBJ databases">
        <authorList>
            <consortium name="DOE Joint Genome Institute"/>
            <person name="Haridas S."/>
            <person name="Albert R."/>
            <person name="Binder M."/>
            <person name="Bloem J."/>
            <person name="Labutti K."/>
            <person name="Salamov A."/>
            <person name="Andreopoulos B."/>
            <person name="Baker S.E."/>
            <person name="Barry K."/>
            <person name="Bills G."/>
            <person name="Bluhm B.H."/>
            <person name="Cannon C."/>
            <person name="Castanera R."/>
            <person name="Culley D.E."/>
            <person name="Daum C."/>
            <person name="Ezra D."/>
            <person name="Gonzalez J.B."/>
            <person name="Henrissat B."/>
            <person name="Kuo A."/>
            <person name="Liang C."/>
            <person name="Lipzen A."/>
            <person name="Lutzoni F."/>
            <person name="Magnuson J."/>
            <person name="Mondo S."/>
            <person name="Nolan M."/>
            <person name="Ohm R."/>
            <person name="Pangilinan J."/>
            <person name="Park H.-J."/>
            <person name="Ramirez L."/>
            <person name="Alfaro M."/>
            <person name="Sun H."/>
            <person name="Tritt A."/>
            <person name="Yoshinaga Y."/>
            <person name="Zwiers L.-H."/>
            <person name="Turgeon B.G."/>
            <person name="Goodwin S.B."/>
            <person name="Spatafora J.W."/>
            <person name="Crous P.W."/>
            <person name="Grigoriev I.V."/>
        </authorList>
    </citation>
    <scope>NUCLEOTIDE SEQUENCE</scope>
    <source>
        <strain evidence="2 4">CBS 781.70</strain>
    </source>
</reference>
<dbReference type="OrthoDB" id="265717at2759"/>
<dbReference type="Gene3D" id="1.25.40.10">
    <property type="entry name" value="Tetratricopeptide repeat domain"/>
    <property type="match status" value="1"/>
</dbReference>
<proteinExistence type="predicted"/>
<evidence type="ECO:0000313" key="4">
    <source>
        <dbReference type="RefSeq" id="XP_033532633.1"/>
    </source>
</evidence>
<dbReference type="PROSITE" id="PS50280">
    <property type="entry name" value="SET"/>
    <property type="match status" value="1"/>
</dbReference>
<dbReference type="EMBL" id="ML975163">
    <property type="protein sequence ID" value="KAF1811002.1"/>
    <property type="molecule type" value="Genomic_DNA"/>
</dbReference>
<organism evidence="2">
    <name type="scientific">Eremomyces bilateralis CBS 781.70</name>
    <dbReference type="NCBI Taxonomy" id="1392243"/>
    <lineage>
        <taxon>Eukaryota</taxon>
        <taxon>Fungi</taxon>
        <taxon>Dikarya</taxon>
        <taxon>Ascomycota</taxon>
        <taxon>Pezizomycotina</taxon>
        <taxon>Dothideomycetes</taxon>
        <taxon>Dothideomycetes incertae sedis</taxon>
        <taxon>Eremomycetales</taxon>
        <taxon>Eremomycetaceae</taxon>
        <taxon>Eremomyces</taxon>
    </lineage>
</organism>
<dbReference type="CDD" id="cd20071">
    <property type="entry name" value="SET_SMYD"/>
    <property type="match status" value="1"/>
</dbReference>
<dbReference type="InterPro" id="IPR053185">
    <property type="entry name" value="SET_domain_protein"/>
</dbReference>
<dbReference type="InterPro" id="IPR011990">
    <property type="entry name" value="TPR-like_helical_dom_sf"/>
</dbReference>
<dbReference type="PANTHER" id="PTHR47332:SF4">
    <property type="entry name" value="SET DOMAIN-CONTAINING PROTEIN 5"/>
    <property type="match status" value="1"/>
</dbReference>
<keyword evidence="3" id="KW-1185">Reference proteome</keyword>
<evidence type="ECO:0000313" key="2">
    <source>
        <dbReference type="EMBL" id="KAF1811002.1"/>
    </source>
</evidence>
<feature type="domain" description="SET" evidence="1">
    <location>
        <begin position="1"/>
        <end position="103"/>
    </location>
</feature>
<dbReference type="RefSeq" id="XP_033532633.1">
    <property type="nucleotide sequence ID" value="XM_033683221.1"/>
</dbReference>
<evidence type="ECO:0000313" key="3">
    <source>
        <dbReference type="Proteomes" id="UP000504638"/>
    </source>
</evidence>
<name>A0A6G1FZ62_9PEZI</name>